<protein>
    <submittedName>
        <fullName evidence="2">Integrase core domain protein</fullName>
    </submittedName>
</protein>
<feature type="domain" description="Integrase catalytic" evidence="1">
    <location>
        <begin position="28"/>
        <end position="186"/>
    </location>
</feature>
<dbReference type="GO" id="GO:0015074">
    <property type="term" value="P:DNA integration"/>
    <property type="evidence" value="ECO:0007669"/>
    <property type="project" value="InterPro"/>
</dbReference>
<evidence type="ECO:0000313" key="2">
    <source>
        <dbReference type="EMBL" id="EZG42764.1"/>
    </source>
</evidence>
<dbReference type="VEuPathDB" id="CryptoDB:GNI_228960"/>
<proteinExistence type="predicted"/>
<dbReference type="EMBL" id="AFNH02001825">
    <property type="protein sequence ID" value="EZG42764.1"/>
    <property type="molecule type" value="Genomic_DNA"/>
</dbReference>
<dbReference type="PANTHER" id="PTHR37984">
    <property type="entry name" value="PROTEIN CBG26694"/>
    <property type="match status" value="1"/>
</dbReference>
<sequence>MQRVQLYIKSCLICQRSRCGTERFQGLMRSFPINQVFESIHIDFWAPSSCQVVILTMIDRTSRWAEAVIVKHKTADTVASSFIKSWVPYGVLKEIICDNEKSFHGLMMRELAKLMGTELVAITPYHPQGNALVESFHRHLRKHFDRIRRTGGLDLEEVLALTMCMYRTSYHTALEDTPGRWLFGVSVTIPEEREIDDLMFDTNASRIEWLQKERGQTLERMRL</sequence>
<name>A0A023AVF1_GRENI</name>
<dbReference type="GeneID" id="22916709"/>
<dbReference type="PANTHER" id="PTHR37984:SF5">
    <property type="entry name" value="PROTEIN NYNRIN-LIKE"/>
    <property type="match status" value="1"/>
</dbReference>
<dbReference type="AlphaFoldDB" id="A0A023AVF1"/>
<dbReference type="Proteomes" id="UP000019763">
    <property type="component" value="Unassembled WGS sequence"/>
</dbReference>
<dbReference type="InterPro" id="IPR036397">
    <property type="entry name" value="RNaseH_sf"/>
</dbReference>
<dbReference type="InterPro" id="IPR001584">
    <property type="entry name" value="Integrase_cat-core"/>
</dbReference>
<dbReference type="InterPro" id="IPR050951">
    <property type="entry name" value="Retrovirus_Pol_polyprotein"/>
</dbReference>
<comment type="caution">
    <text evidence="2">The sequence shown here is derived from an EMBL/GenBank/DDBJ whole genome shotgun (WGS) entry which is preliminary data.</text>
</comment>
<gene>
    <name evidence="2" type="ORF">GNI_228960</name>
</gene>
<dbReference type="InterPro" id="IPR012337">
    <property type="entry name" value="RNaseH-like_sf"/>
</dbReference>
<dbReference type="PROSITE" id="PS50994">
    <property type="entry name" value="INTEGRASE"/>
    <property type="match status" value="1"/>
</dbReference>
<dbReference type="eggNOG" id="KOG0017">
    <property type="taxonomic scope" value="Eukaryota"/>
</dbReference>
<reference evidence="2" key="1">
    <citation type="submission" date="2013-12" db="EMBL/GenBank/DDBJ databases">
        <authorList>
            <person name="Omoto C.K."/>
            <person name="Sibley D."/>
            <person name="Venepally P."/>
            <person name="Hadjithomas M."/>
            <person name="Karamycheva S."/>
            <person name="Brunk B."/>
            <person name="Roos D."/>
            <person name="Caler E."/>
            <person name="Lorenzi H."/>
        </authorList>
    </citation>
    <scope>NUCLEOTIDE SEQUENCE</scope>
</reference>
<dbReference type="Gene3D" id="3.30.420.10">
    <property type="entry name" value="Ribonuclease H-like superfamily/Ribonuclease H"/>
    <property type="match status" value="1"/>
</dbReference>
<dbReference type="OrthoDB" id="414640at2759"/>
<keyword evidence="3" id="KW-1185">Reference proteome</keyword>
<evidence type="ECO:0000259" key="1">
    <source>
        <dbReference type="PROSITE" id="PS50994"/>
    </source>
</evidence>
<dbReference type="GO" id="GO:0003676">
    <property type="term" value="F:nucleic acid binding"/>
    <property type="evidence" value="ECO:0007669"/>
    <property type="project" value="InterPro"/>
</dbReference>
<evidence type="ECO:0000313" key="3">
    <source>
        <dbReference type="Proteomes" id="UP000019763"/>
    </source>
</evidence>
<dbReference type="RefSeq" id="XP_011133958.1">
    <property type="nucleotide sequence ID" value="XM_011135656.1"/>
</dbReference>
<dbReference type="SUPFAM" id="SSF53098">
    <property type="entry name" value="Ribonuclease H-like"/>
    <property type="match status" value="1"/>
</dbReference>
<organism evidence="2 3">
    <name type="scientific">Gregarina niphandrodes</name>
    <name type="common">Septate eugregarine</name>
    <dbReference type="NCBI Taxonomy" id="110365"/>
    <lineage>
        <taxon>Eukaryota</taxon>
        <taxon>Sar</taxon>
        <taxon>Alveolata</taxon>
        <taxon>Apicomplexa</taxon>
        <taxon>Conoidasida</taxon>
        <taxon>Gregarinasina</taxon>
        <taxon>Eugregarinorida</taxon>
        <taxon>Gregarinidae</taxon>
        <taxon>Gregarina</taxon>
    </lineage>
</organism>
<accession>A0A023AVF1</accession>